<comment type="caution">
    <text evidence="2">The sequence shown here is derived from an EMBL/GenBank/DDBJ whole genome shotgun (WGS) entry which is preliminary data.</text>
</comment>
<keyword evidence="3" id="KW-1185">Reference proteome</keyword>
<dbReference type="InterPro" id="IPR042100">
    <property type="entry name" value="Bug_dom1"/>
</dbReference>
<dbReference type="PANTHER" id="PTHR42928:SF5">
    <property type="entry name" value="BLR1237 PROTEIN"/>
    <property type="match status" value="1"/>
</dbReference>
<evidence type="ECO:0000256" key="1">
    <source>
        <dbReference type="ARBA" id="ARBA00006987"/>
    </source>
</evidence>
<evidence type="ECO:0000313" key="2">
    <source>
        <dbReference type="EMBL" id="MBK1780218.1"/>
    </source>
</evidence>
<comment type="similarity">
    <text evidence="1">Belongs to the UPF0065 (bug) family.</text>
</comment>
<accession>A0ABS1EBJ3</accession>
<evidence type="ECO:0000313" key="3">
    <source>
        <dbReference type="Proteomes" id="UP000635316"/>
    </source>
</evidence>
<dbReference type="Pfam" id="PF03401">
    <property type="entry name" value="TctC"/>
    <property type="match status" value="1"/>
</dbReference>
<name>A0ABS1EBJ3_9BURK</name>
<dbReference type="Gene3D" id="3.40.190.150">
    <property type="entry name" value="Bordetella uptake gene, domain 1"/>
    <property type="match status" value="1"/>
</dbReference>
<dbReference type="PANTHER" id="PTHR42928">
    <property type="entry name" value="TRICARBOXYLATE-BINDING PROTEIN"/>
    <property type="match status" value="1"/>
</dbReference>
<sequence>MWPEIPPTTDSGITGVEAELEFLVTSPAGTPPEIVNLVSDAINSISQEETFRENLQKQGLEPAYMDATTLLARRQNDNRKWEQVIAQSGIEKE</sequence>
<reference evidence="2 3" key="1">
    <citation type="submission" date="2020-12" db="EMBL/GenBank/DDBJ databases">
        <authorList>
            <person name="Lu T."/>
            <person name="Wang Q."/>
            <person name="Han X."/>
        </authorList>
    </citation>
    <scope>NUCLEOTIDE SEQUENCE [LARGE SCALE GENOMIC DNA]</scope>
    <source>
        <strain evidence="2 3">WQ 585</strain>
    </source>
</reference>
<evidence type="ECO:0008006" key="4">
    <source>
        <dbReference type="Google" id="ProtNLM"/>
    </source>
</evidence>
<protein>
    <recommendedName>
        <fullName evidence="4">Tripartite tricarboxylate transporter family receptor</fullName>
    </recommendedName>
</protein>
<proteinExistence type="inferred from homology"/>
<organism evidence="2 3">
    <name type="scientific">Advenella mandrilli</name>
    <dbReference type="NCBI Taxonomy" id="2800330"/>
    <lineage>
        <taxon>Bacteria</taxon>
        <taxon>Pseudomonadati</taxon>
        <taxon>Pseudomonadota</taxon>
        <taxon>Betaproteobacteria</taxon>
        <taxon>Burkholderiales</taxon>
        <taxon>Alcaligenaceae</taxon>
    </lineage>
</organism>
<gene>
    <name evidence="2" type="ORF">JHL22_03210</name>
</gene>
<dbReference type="InterPro" id="IPR005064">
    <property type="entry name" value="BUG"/>
</dbReference>
<dbReference type="Proteomes" id="UP000635316">
    <property type="component" value="Unassembled WGS sequence"/>
</dbReference>
<dbReference type="EMBL" id="JAENGP010000003">
    <property type="protein sequence ID" value="MBK1780218.1"/>
    <property type="molecule type" value="Genomic_DNA"/>
</dbReference>